<dbReference type="FunFam" id="2.30.30.100:FF:000016">
    <property type="entry name" value="Small nuclear ribonucleoprotein Sm D1"/>
    <property type="match status" value="1"/>
</dbReference>
<dbReference type="GO" id="GO:0005737">
    <property type="term" value="C:cytoplasm"/>
    <property type="evidence" value="ECO:0007669"/>
    <property type="project" value="UniProtKB-SubCell"/>
</dbReference>
<evidence type="ECO:0000256" key="1">
    <source>
        <dbReference type="ARBA" id="ARBA00004123"/>
    </source>
</evidence>
<dbReference type="GO" id="GO:0003723">
    <property type="term" value="F:RNA binding"/>
    <property type="evidence" value="ECO:0007669"/>
    <property type="project" value="InterPro"/>
</dbReference>
<accession>A0A9W9EXS6</accession>
<dbReference type="GeneID" id="81360114"/>
<comment type="subunit">
    <text evidence="10">Component of the heptameric LSM1-LSM7 complex, which consists of LSM1, LSM2, LSM3, LSM4, LSM5, LSM6 and LSM7. Component of the heptameric LSM2-LSM8 complex, which consists of LSM2, LSM3, LSM4, LSM5, LSM6, LSM7 and LSM8. The LSm subunits form a seven-membered ring structure with a doughnut shape.</text>
</comment>
<evidence type="ECO:0000256" key="5">
    <source>
        <dbReference type="ARBA" id="ARBA00022664"/>
    </source>
</evidence>
<comment type="subcellular location">
    <subcellularLocation>
        <location evidence="2">Cytoplasm</location>
    </subcellularLocation>
    <subcellularLocation>
        <location evidence="1 11">Nucleus</location>
    </subcellularLocation>
</comment>
<feature type="region of interest" description="Disordered" evidence="12">
    <location>
        <begin position="107"/>
        <end position="142"/>
    </location>
</feature>
<dbReference type="SUPFAM" id="SSF50182">
    <property type="entry name" value="Sm-like ribonucleoproteins"/>
    <property type="match status" value="1"/>
</dbReference>
<dbReference type="EMBL" id="JAPQKI010000009">
    <property type="protein sequence ID" value="KAJ5089959.1"/>
    <property type="molecule type" value="Genomic_DNA"/>
</dbReference>
<name>A0A9W9EXS6_9EURO</name>
<proteinExistence type="inferred from homology"/>
<evidence type="ECO:0000256" key="4">
    <source>
        <dbReference type="ARBA" id="ARBA00022490"/>
    </source>
</evidence>
<dbReference type="GO" id="GO:0005681">
    <property type="term" value="C:spliceosomal complex"/>
    <property type="evidence" value="ECO:0007669"/>
    <property type="project" value="UniProtKB-KW"/>
</dbReference>
<dbReference type="InterPro" id="IPR010920">
    <property type="entry name" value="LSM_dom_sf"/>
</dbReference>
<dbReference type="Pfam" id="PF01423">
    <property type="entry name" value="LSM"/>
    <property type="match status" value="1"/>
</dbReference>
<keyword evidence="5 11" id="KW-0507">mRNA processing</keyword>
<evidence type="ECO:0000256" key="2">
    <source>
        <dbReference type="ARBA" id="ARBA00004496"/>
    </source>
</evidence>
<keyword evidence="7 11" id="KW-0508">mRNA splicing</keyword>
<feature type="region of interest" description="Disordered" evidence="12">
    <location>
        <begin position="1"/>
        <end position="21"/>
    </location>
</feature>
<keyword evidence="6" id="KW-0747">Spliceosome</keyword>
<feature type="compositionally biased region" description="Basic residues" evidence="12">
    <location>
        <begin position="121"/>
        <end position="142"/>
    </location>
</feature>
<dbReference type="InterPro" id="IPR001163">
    <property type="entry name" value="Sm_dom_euk/arc"/>
</dbReference>
<protein>
    <recommendedName>
        <fullName evidence="11">Small nuclear ribonucleoprotein Sm D1</fullName>
    </recommendedName>
    <alternativeName>
        <fullName evidence="11">snRNP core protein D1</fullName>
    </alternativeName>
</protein>
<reference evidence="14" key="1">
    <citation type="submission" date="2022-11" db="EMBL/GenBank/DDBJ databases">
        <authorList>
            <person name="Petersen C."/>
        </authorList>
    </citation>
    <scope>NUCLEOTIDE SEQUENCE</scope>
    <source>
        <strain evidence="14">IBT 30761</strain>
    </source>
</reference>
<evidence type="ECO:0000259" key="13">
    <source>
        <dbReference type="PROSITE" id="PS52002"/>
    </source>
</evidence>
<dbReference type="Proteomes" id="UP001149074">
    <property type="component" value="Unassembled WGS sequence"/>
</dbReference>
<comment type="caution">
    <text evidence="14">The sequence shown here is derived from an EMBL/GenBank/DDBJ whole genome shotgun (WGS) entry which is preliminary data.</text>
</comment>
<dbReference type="OrthoDB" id="9626941at2759"/>
<dbReference type="Gene3D" id="2.30.30.100">
    <property type="match status" value="2"/>
</dbReference>
<sequence length="142" mass="15601">MKLVRRTLESPHVSPSRQSAEPIPSFLQKCQNEQVTFELKNGSIVHGTIISVSPAMNAQLHQVKVTPKKSEATTSLETLSVRGASIRYCILPDNLPLETLLVDDSVKAKQKARKEHDRGRGRGRGRGGPRGRGRGRGGHRGF</sequence>
<gene>
    <name evidence="14" type="ORF">N7532_008643</name>
</gene>
<comment type="function">
    <text evidence="11">Plays a role in pre-mRNA splicing as a core component of the spliceosomal U1, U2, U4 and U5 small nuclear ribonucleoproteins (snRNPs), the building blocks of the spliceosome.</text>
</comment>
<dbReference type="PROSITE" id="PS52002">
    <property type="entry name" value="SM"/>
    <property type="match status" value="1"/>
</dbReference>
<evidence type="ECO:0000256" key="7">
    <source>
        <dbReference type="ARBA" id="ARBA00023187"/>
    </source>
</evidence>
<comment type="similarity">
    <text evidence="3 11">Belongs to the snRNP core protein family.</text>
</comment>
<evidence type="ECO:0000256" key="8">
    <source>
        <dbReference type="ARBA" id="ARBA00023242"/>
    </source>
</evidence>
<evidence type="ECO:0000256" key="3">
    <source>
        <dbReference type="ARBA" id="ARBA00008146"/>
    </source>
</evidence>
<dbReference type="SMART" id="SM00651">
    <property type="entry name" value="Sm"/>
    <property type="match status" value="1"/>
</dbReference>
<evidence type="ECO:0000313" key="15">
    <source>
        <dbReference type="Proteomes" id="UP001149074"/>
    </source>
</evidence>
<evidence type="ECO:0000256" key="6">
    <source>
        <dbReference type="ARBA" id="ARBA00022728"/>
    </source>
</evidence>
<evidence type="ECO:0000256" key="11">
    <source>
        <dbReference type="RuleBase" id="RU365054"/>
    </source>
</evidence>
<dbReference type="InterPro" id="IPR047575">
    <property type="entry name" value="Sm"/>
</dbReference>
<evidence type="ECO:0000256" key="12">
    <source>
        <dbReference type="SAM" id="MobiDB-lite"/>
    </source>
</evidence>
<dbReference type="AlphaFoldDB" id="A0A9W9EXS6"/>
<dbReference type="GO" id="GO:0000387">
    <property type="term" value="P:spliceosomal snRNP assembly"/>
    <property type="evidence" value="ECO:0007669"/>
    <property type="project" value="UniProtKB-UniRule"/>
</dbReference>
<dbReference type="InterPro" id="IPR034102">
    <property type="entry name" value="Sm_D1"/>
</dbReference>
<feature type="domain" description="Sm" evidence="13">
    <location>
        <begin position="22"/>
        <end position="95"/>
    </location>
</feature>
<dbReference type="PANTHER" id="PTHR23338">
    <property type="entry name" value="SMALL NUCLEAR RIBONUCLEOPROTEIN SM"/>
    <property type="match status" value="1"/>
</dbReference>
<dbReference type="GO" id="GO:0097525">
    <property type="term" value="C:spliceosomal snRNP complex"/>
    <property type="evidence" value="ECO:0007669"/>
    <property type="project" value="UniProtKB-ARBA"/>
</dbReference>
<keyword evidence="15" id="KW-1185">Reference proteome</keyword>
<reference evidence="14" key="2">
    <citation type="journal article" date="2023" name="IMA Fungus">
        <title>Comparative genomic study of the Penicillium genus elucidates a diverse pangenome and 15 lateral gene transfer events.</title>
        <authorList>
            <person name="Petersen C."/>
            <person name="Sorensen T."/>
            <person name="Nielsen M.R."/>
            <person name="Sondergaard T.E."/>
            <person name="Sorensen J.L."/>
            <person name="Fitzpatrick D.A."/>
            <person name="Frisvad J.C."/>
            <person name="Nielsen K.L."/>
        </authorList>
    </citation>
    <scope>NUCLEOTIDE SEQUENCE</scope>
    <source>
        <strain evidence="14">IBT 30761</strain>
    </source>
</reference>
<keyword evidence="8 11" id="KW-0539">Nucleus</keyword>
<keyword evidence="9 11" id="KW-0687">Ribonucleoprotein</keyword>
<evidence type="ECO:0000256" key="10">
    <source>
        <dbReference type="ARBA" id="ARBA00025892"/>
    </source>
</evidence>
<dbReference type="InterPro" id="IPR027141">
    <property type="entry name" value="LSm4/Sm_D1/D3"/>
</dbReference>
<dbReference type="RefSeq" id="XP_056471941.1">
    <property type="nucleotide sequence ID" value="XM_056621135.1"/>
</dbReference>
<keyword evidence="4" id="KW-0963">Cytoplasm</keyword>
<evidence type="ECO:0000256" key="9">
    <source>
        <dbReference type="ARBA" id="ARBA00023274"/>
    </source>
</evidence>
<dbReference type="CDD" id="cd01724">
    <property type="entry name" value="Sm_D1"/>
    <property type="match status" value="1"/>
</dbReference>
<organism evidence="14 15">
    <name type="scientific">Penicillium argentinense</name>
    <dbReference type="NCBI Taxonomy" id="1131581"/>
    <lineage>
        <taxon>Eukaryota</taxon>
        <taxon>Fungi</taxon>
        <taxon>Dikarya</taxon>
        <taxon>Ascomycota</taxon>
        <taxon>Pezizomycotina</taxon>
        <taxon>Eurotiomycetes</taxon>
        <taxon>Eurotiomycetidae</taxon>
        <taxon>Eurotiales</taxon>
        <taxon>Aspergillaceae</taxon>
        <taxon>Penicillium</taxon>
    </lineage>
</organism>
<evidence type="ECO:0000313" key="14">
    <source>
        <dbReference type="EMBL" id="KAJ5089959.1"/>
    </source>
</evidence>